<evidence type="ECO:0000313" key="2">
    <source>
        <dbReference type="EMBL" id="PAU45664.1"/>
    </source>
</evidence>
<dbReference type="AlphaFoldDB" id="A0A2A2D2A4"/>
<feature type="compositionally biased region" description="Polar residues" evidence="1">
    <location>
        <begin position="1"/>
        <end position="11"/>
    </location>
</feature>
<dbReference type="Proteomes" id="UP000218944">
    <property type="component" value="Unassembled WGS sequence"/>
</dbReference>
<gene>
    <name evidence="2" type="ORF">CK936_28155</name>
</gene>
<feature type="region of interest" description="Disordered" evidence="1">
    <location>
        <begin position="54"/>
        <end position="76"/>
    </location>
</feature>
<dbReference type="EMBL" id="NSJV01000546">
    <property type="protein sequence ID" value="PAU45664.1"/>
    <property type="molecule type" value="Genomic_DNA"/>
</dbReference>
<sequence length="95" mass="9551">MPVQSTCSEPSRVTHGALAARGPADAGGAAHRTSAAADTATAVRVRDLLMVVTPTPLSPRGPYRGRTGPGDDPASVARTADIPLTALSAACQMTV</sequence>
<accession>A0A2A2D2A4</accession>
<comment type="caution">
    <text evidence="2">The sequence shown here is derived from an EMBL/GenBank/DDBJ whole genome shotgun (WGS) entry which is preliminary data.</text>
</comment>
<name>A0A2A2D2A4_9ACTN</name>
<feature type="region of interest" description="Disordered" evidence="1">
    <location>
        <begin position="1"/>
        <end position="33"/>
    </location>
</feature>
<feature type="compositionally biased region" description="Low complexity" evidence="1">
    <location>
        <begin position="60"/>
        <end position="73"/>
    </location>
</feature>
<reference evidence="2 3" key="1">
    <citation type="submission" date="2017-08" db="EMBL/GenBank/DDBJ databases">
        <title>Genome sequence of Streptomyces albireticuli NRRL B-1670.</title>
        <authorList>
            <person name="Graham D.E."/>
            <person name="Mahan K.M."/>
            <person name="Klingeman D.M."/>
            <person name="Hettich R.L."/>
            <person name="Parry R.J."/>
            <person name="Spain J.C."/>
        </authorList>
    </citation>
    <scope>NUCLEOTIDE SEQUENCE [LARGE SCALE GENOMIC DNA]</scope>
    <source>
        <strain evidence="2 3">NRRL B-1670</strain>
    </source>
</reference>
<protein>
    <submittedName>
        <fullName evidence="2">Uncharacterized protein</fullName>
    </submittedName>
</protein>
<feature type="compositionally biased region" description="Low complexity" evidence="1">
    <location>
        <begin position="16"/>
        <end position="33"/>
    </location>
</feature>
<evidence type="ECO:0000256" key="1">
    <source>
        <dbReference type="SAM" id="MobiDB-lite"/>
    </source>
</evidence>
<evidence type="ECO:0000313" key="3">
    <source>
        <dbReference type="Proteomes" id="UP000218944"/>
    </source>
</evidence>
<proteinExistence type="predicted"/>
<organism evidence="2 3">
    <name type="scientific">Streptomyces albireticuli</name>
    <dbReference type="NCBI Taxonomy" id="1940"/>
    <lineage>
        <taxon>Bacteria</taxon>
        <taxon>Bacillati</taxon>
        <taxon>Actinomycetota</taxon>
        <taxon>Actinomycetes</taxon>
        <taxon>Kitasatosporales</taxon>
        <taxon>Streptomycetaceae</taxon>
        <taxon>Streptomyces</taxon>
    </lineage>
</organism>
<keyword evidence="3" id="KW-1185">Reference proteome</keyword>